<dbReference type="Proteomes" id="UP001519271">
    <property type="component" value="Unassembled WGS sequence"/>
</dbReference>
<organism evidence="8 9">
    <name type="scientific">Youngiibacter multivorans</name>
    <dbReference type="NCBI Taxonomy" id="937251"/>
    <lineage>
        <taxon>Bacteria</taxon>
        <taxon>Bacillati</taxon>
        <taxon>Bacillota</taxon>
        <taxon>Clostridia</taxon>
        <taxon>Eubacteriales</taxon>
        <taxon>Clostridiaceae</taxon>
        <taxon>Youngiibacter</taxon>
    </lineage>
</organism>
<dbReference type="InterPro" id="IPR020846">
    <property type="entry name" value="MFS_dom"/>
</dbReference>
<keyword evidence="9" id="KW-1185">Reference proteome</keyword>
<feature type="transmembrane region" description="Helical" evidence="6">
    <location>
        <begin position="43"/>
        <end position="61"/>
    </location>
</feature>
<comment type="caution">
    <text evidence="8">The sequence shown here is derived from an EMBL/GenBank/DDBJ whole genome shotgun (WGS) entry which is preliminary data.</text>
</comment>
<feature type="transmembrane region" description="Helical" evidence="6">
    <location>
        <begin position="309"/>
        <end position="335"/>
    </location>
</feature>
<sequence>MDRARKVSIGSILMVMVAIGSNVSMSVYLLPICRLYDISITEGSFIFTIAGIGALVSSLAIGKILDAFGIKKVVAASGVMMFLFFASIAFMGLPFVYAASFLLGSASVLAGFASAQVVITWWYARGSAKVMGFLGVGTGFGGIFIVPAAAWLIENIGVRKAALVHGSFAGIWIILTGIFLLSEHPSHYGLEASGSDDKAETEAKKITGLVMRDIKGTLQFWLIFSACFLIALAFMGYFNNASAIYQGMGITAIQASLCISIYSIAKMAWGPIYGALADKKGVGIATLICMMPSAIILVLSPLLKGFAGAAVLAVLIAPATVVGMLGTLAFISVFGTRESGTLVGLSHAATSIGGIIGPPLAGFSYDSTGSYITFLVIGGILMMSGTLLTYISTGRKAIRAVRNKEESINTIS</sequence>
<dbReference type="PANTHER" id="PTHR43385">
    <property type="entry name" value="RIBOFLAVIN TRANSPORTER RIBJ"/>
    <property type="match status" value="1"/>
</dbReference>
<feature type="transmembrane region" description="Helical" evidence="6">
    <location>
        <begin position="73"/>
        <end position="95"/>
    </location>
</feature>
<keyword evidence="4 6" id="KW-1133">Transmembrane helix</keyword>
<feature type="transmembrane region" description="Helical" evidence="6">
    <location>
        <begin position="342"/>
        <end position="365"/>
    </location>
</feature>
<dbReference type="Gene3D" id="1.20.1250.20">
    <property type="entry name" value="MFS general substrate transporter like domains"/>
    <property type="match status" value="2"/>
</dbReference>
<dbReference type="EMBL" id="JAGGKC010000014">
    <property type="protein sequence ID" value="MBP1919383.1"/>
    <property type="molecule type" value="Genomic_DNA"/>
</dbReference>
<protein>
    <submittedName>
        <fullName evidence="8">MFS family permease</fullName>
    </submittedName>
</protein>
<evidence type="ECO:0000256" key="2">
    <source>
        <dbReference type="ARBA" id="ARBA00022448"/>
    </source>
</evidence>
<proteinExistence type="predicted"/>
<keyword evidence="3 6" id="KW-0812">Transmembrane</keyword>
<feature type="transmembrane region" description="Helical" evidence="6">
    <location>
        <begin position="101"/>
        <end position="123"/>
    </location>
</feature>
<evidence type="ECO:0000256" key="5">
    <source>
        <dbReference type="ARBA" id="ARBA00023136"/>
    </source>
</evidence>
<feature type="transmembrane region" description="Helical" evidence="6">
    <location>
        <begin position="371"/>
        <end position="392"/>
    </location>
</feature>
<feature type="transmembrane region" description="Helical" evidence="6">
    <location>
        <begin position="244"/>
        <end position="269"/>
    </location>
</feature>
<dbReference type="PROSITE" id="PS50850">
    <property type="entry name" value="MFS"/>
    <property type="match status" value="1"/>
</dbReference>
<evidence type="ECO:0000256" key="4">
    <source>
        <dbReference type="ARBA" id="ARBA00022989"/>
    </source>
</evidence>
<dbReference type="PANTHER" id="PTHR43385:SF1">
    <property type="entry name" value="RIBOFLAVIN TRANSPORTER RIBJ"/>
    <property type="match status" value="1"/>
</dbReference>
<feature type="transmembrane region" description="Helical" evidence="6">
    <location>
        <begin position="162"/>
        <end position="181"/>
    </location>
</feature>
<evidence type="ECO:0000256" key="6">
    <source>
        <dbReference type="SAM" id="Phobius"/>
    </source>
</evidence>
<feature type="domain" description="Major facilitator superfamily (MFS) profile" evidence="7">
    <location>
        <begin position="6"/>
        <end position="396"/>
    </location>
</feature>
<feature type="transmembrane region" description="Helical" evidence="6">
    <location>
        <begin position="281"/>
        <end position="303"/>
    </location>
</feature>
<dbReference type="SUPFAM" id="SSF103473">
    <property type="entry name" value="MFS general substrate transporter"/>
    <property type="match status" value="1"/>
</dbReference>
<feature type="transmembrane region" description="Helical" evidence="6">
    <location>
        <begin position="130"/>
        <end position="150"/>
    </location>
</feature>
<keyword evidence="5 6" id="KW-0472">Membrane</keyword>
<accession>A0ABS4G4A0</accession>
<gene>
    <name evidence="8" type="ORF">J2Z34_001872</name>
</gene>
<feature type="transmembrane region" description="Helical" evidence="6">
    <location>
        <begin position="220"/>
        <end position="238"/>
    </location>
</feature>
<name>A0ABS4G4A0_9CLOT</name>
<dbReference type="InterPro" id="IPR052983">
    <property type="entry name" value="MFS_Riboflavin_Transporter"/>
</dbReference>
<evidence type="ECO:0000259" key="7">
    <source>
        <dbReference type="PROSITE" id="PS50850"/>
    </source>
</evidence>
<keyword evidence="2" id="KW-0813">Transport</keyword>
<evidence type="ECO:0000313" key="8">
    <source>
        <dbReference type="EMBL" id="MBP1919383.1"/>
    </source>
</evidence>
<dbReference type="InterPro" id="IPR011701">
    <property type="entry name" value="MFS"/>
</dbReference>
<dbReference type="RefSeq" id="WP_209459583.1">
    <property type="nucleotide sequence ID" value="NZ_JAGGKC010000014.1"/>
</dbReference>
<evidence type="ECO:0000313" key="9">
    <source>
        <dbReference type="Proteomes" id="UP001519271"/>
    </source>
</evidence>
<reference evidence="8 9" key="1">
    <citation type="submission" date="2021-03" db="EMBL/GenBank/DDBJ databases">
        <title>Genomic Encyclopedia of Type Strains, Phase IV (KMG-IV): sequencing the most valuable type-strain genomes for metagenomic binning, comparative biology and taxonomic classification.</title>
        <authorList>
            <person name="Goeker M."/>
        </authorList>
    </citation>
    <scope>NUCLEOTIDE SEQUENCE [LARGE SCALE GENOMIC DNA]</scope>
    <source>
        <strain evidence="8 9">DSM 6139</strain>
    </source>
</reference>
<dbReference type="InterPro" id="IPR036259">
    <property type="entry name" value="MFS_trans_sf"/>
</dbReference>
<evidence type="ECO:0000256" key="3">
    <source>
        <dbReference type="ARBA" id="ARBA00022692"/>
    </source>
</evidence>
<feature type="transmembrane region" description="Helical" evidence="6">
    <location>
        <begin position="12"/>
        <end position="31"/>
    </location>
</feature>
<comment type="subcellular location">
    <subcellularLocation>
        <location evidence="1">Cell membrane</location>
        <topology evidence="1">Multi-pass membrane protein</topology>
    </subcellularLocation>
</comment>
<evidence type="ECO:0000256" key="1">
    <source>
        <dbReference type="ARBA" id="ARBA00004651"/>
    </source>
</evidence>
<dbReference type="Pfam" id="PF07690">
    <property type="entry name" value="MFS_1"/>
    <property type="match status" value="1"/>
</dbReference>